<dbReference type="InterPro" id="IPR036770">
    <property type="entry name" value="Ankyrin_rpt-contain_sf"/>
</dbReference>
<name>A0A1Y2HU02_9FUNG</name>
<evidence type="ECO:0000313" key="2">
    <source>
        <dbReference type="Proteomes" id="UP000193411"/>
    </source>
</evidence>
<dbReference type="InterPro" id="IPR052050">
    <property type="entry name" value="SecEffector_AnkRepeat"/>
</dbReference>
<evidence type="ECO:0000313" key="1">
    <source>
        <dbReference type="EMBL" id="ORZ38075.1"/>
    </source>
</evidence>
<reference evidence="1 2" key="1">
    <citation type="submission" date="2016-07" db="EMBL/GenBank/DDBJ databases">
        <title>Pervasive Adenine N6-methylation of Active Genes in Fungi.</title>
        <authorList>
            <consortium name="DOE Joint Genome Institute"/>
            <person name="Mondo S.J."/>
            <person name="Dannebaum R.O."/>
            <person name="Kuo R.C."/>
            <person name="Labutti K."/>
            <person name="Haridas S."/>
            <person name="Kuo A."/>
            <person name="Salamov A."/>
            <person name="Ahrendt S.R."/>
            <person name="Lipzen A."/>
            <person name="Sullivan W."/>
            <person name="Andreopoulos W.B."/>
            <person name="Clum A."/>
            <person name="Lindquist E."/>
            <person name="Daum C."/>
            <person name="Ramamoorthy G.K."/>
            <person name="Gryganskyi A."/>
            <person name="Culley D."/>
            <person name="Magnuson J.K."/>
            <person name="James T.Y."/>
            <person name="O'Malley M.A."/>
            <person name="Stajich J.E."/>
            <person name="Spatafora J.W."/>
            <person name="Visel A."/>
            <person name="Grigoriev I.V."/>
        </authorList>
    </citation>
    <scope>NUCLEOTIDE SEQUENCE [LARGE SCALE GENOMIC DNA]</scope>
    <source>
        <strain evidence="1 2">PL171</strain>
    </source>
</reference>
<dbReference type="SUPFAM" id="SSF48403">
    <property type="entry name" value="Ankyrin repeat"/>
    <property type="match status" value="1"/>
</dbReference>
<accession>A0A1Y2HU02</accession>
<comment type="caution">
    <text evidence="1">The sequence shown here is derived from an EMBL/GenBank/DDBJ whole genome shotgun (WGS) entry which is preliminary data.</text>
</comment>
<sequence length="460" mass="52815">MESKAPYDAKWIRPHEDMLCALLKPDGDGDGAGAKRTVALVEMWVRHDACVLPYAEWELVIEASCEYGHVSVLDAIRECTPWWDDASPQVRAYTDMYVGDAVRGGQVRVLEWMVSTAGWRLETLVHHACAYGKVHVLEWYLANRARVDTDPEWEKKVEAQHAPYIKDELLLDLATDNGHDHVVQWLVEYYDPIVPLDRWSDVDGTSASGRLDVLKLWHARAAAGACAFPDYSKNALHFATAEGHLQILSWWIHESGWELKYDPDELFRCALCAKDWLQVVDWWMNESGIKFDMDQLVGILSKCDTRTLTMLDRWQQAGSLAFPCNVSKALCNAARESRVDVLEWWQTRSGVKLEFDQGLMDAACHGASTHYLSLAMLEWQGRCREMVARRIDESQLPVRYTADFLRKVVSVESEYPARAQHLVSWMIAKVLDLKLDEDAWKRDDGTLMFEELEEYFRIRG</sequence>
<protein>
    <recommendedName>
        <fullName evidence="3">Ankyrin repeat-containing domain protein</fullName>
    </recommendedName>
</protein>
<organism evidence="1 2">
    <name type="scientific">Catenaria anguillulae PL171</name>
    <dbReference type="NCBI Taxonomy" id="765915"/>
    <lineage>
        <taxon>Eukaryota</taxon>
        <taxon>Fungi</taxon>
        <taxon>Fungi incertae sedis</taxon>
        <taxon>Blastocladiomycota</taxon>
        <taxon>Blastocladiomycetes</taxon>
        <taxon>Blastocladiales</taxon>
        <taxon>Catenariaceae</taxon>
        <taxon>Catenaria</taxon>
    </lineage>
</organism>
<keyword evidence="2" id="KW-1185">Reference proteome</keyword>
<dbReference type="PANTHER" id="PTHR46586:SF3">
    <property type="entry name" value="ANKYRIN REPEAT-CONTAINING PROTEIN"/>
    <property type="match status" value="1"/>
</dbReference>
<dbReference type="Proteomes" id="UP000193411">
    <property type="component" value="Unassembled WGS sequence"/>
</dbReference>
<dbReference type="EMBL" id="MCFL01000010">
    <property type="protein sequence ID" value="ORZ38075.1"/>
    <property type="molecule type" value="Genomic_DNA"/>
</dbReference>
<dbReference type="Gene3D" id="1.25.40.20">
    <property type="entry name" value="Ankyrin repeat-containing domain"/>
    <property type="match status" value="1"/>
</dbReference>
<dbReference type="PANTHER" id="PTHR46586">
    <property type="entry name" value="ANKYRIN REPEAT-CONTAINING PROTEIN"/>
    <property type="match status" value="1"/>
</dbReference>
<evidence type="ECO:0008006" key="3">
    <source>
        <dbReference type="Google" id="ProtNLM"/>
    </source>
</evidence>
<proteinExistence type="predicted"/>
<gene>
    <name evidence="1" type="ORF">BCR44DRAFT_1511368</name>
</gene>
<dbReference type="AlphaFoldDB" id="A0A1Y2HU02"/>